<dbReference type="AlphaFoldDB" id="A0AAN4W3G9"/>
<keyword evidence="4 8" id="KW-0378">Hydrolase</keyword>
<comment type="caution">
    <text evidence="9">The sequence shown here is derived from an EMBL/GenBank/DDBJ whole genome shotgun (WGS) entry which is preliminary data.</text>
</comment>
<proteinExistence type="inferred from homology"/>
<dbReference type="InterPro" id="IPR036590">
    <property type="entry name" value="SRAP-like"/>
</dbReference>
<keyword evidence="5" id="KW-0190">Covalent protein-DNA linkage</keyword>
<dbReference type="PANTHER" id="PTHR13604:SF0">
    <property type="entry name" value="ABASIC SITE PROCESSING PROTEIN HMCES"/>
    <property type="match status" value="1"/>
</dbReference>
<evidence type="ECO:0000256" key="4">
    <source>
        <dbReference type="ARBA" id="ARBA00022801"/>
    </source>
</evidence>
<keyword evidence="6" id="KW-0238">DNA-binding</keyword>
<dbReference type="PANTHER" id="PTHR13604">
    <property type="entry name" value="DC12-RELATED"/>
    <property type="match status" value="1"/>
</dbReference>
<dbReference type="GO" id="GO:0003697">
    <property type="term" value="F:single-stranded DNA binding"/>
    <property type="evidence" value="ECO:0007669"/>
    <property type="project" value="InterPro"/>
</dbReference>
<organism evidence="9 10">
    <name type="scientific">Persicobacter diffluens</name>
    <dbReference type="NCBI Taxonomy" id="981"/>
    <lineage>
        <taxon>Bacteria</taxon>
        <taxon>Pseudomonadati</taxon>
        <taxon>Bacteroidota</taxon>
        <taxon>Cytophagia</taxon>
        <taxon>Cytophagales</taxon>
        <taxon>Persicobacteraceae</taxon>
        <taxon>Persicobacter</taxon>
    </lineage>
</organism>
<keyword evidence="10" id="KW-1185">Reference proteome</keyword>
<sequence>MCFHANVKASAQQISERFDLQIPMGLHFPKLFHVSGFRFPNLPVALSEAPTKLNLAAWGLIPSWVKSAEDARAIRSKTLNARSESIFEKASFRDSVGPQRCLIFATGFFEWKLVGKKKFPHFIYCKDQSIFAFGGIYQKSPFSEENNLSVTFSIVTTPANELMEDIHNTKKRMPLILPFDQTKAWLDQSLSNSNIQSMMKPYEGKMGAHPVALNLKSSDAAGPEVMNPVNYPELNFIQGSLF</sequence>
<evidence type="ECO:0000313" key="9">
    <source>
        <dbReference type="EMBL" id="GJM63948.1"/>
    </source>
</evidence>
<comment type="similarity">
    <text evidence="1 8">Belongs to the SOS response-associated peptidase family.</text>
</comment>
<evidence type="ECO:0000256" key="3">
    <source>
        <dbReference type="ARBA" id="ARBA00022763"/>
    </source>
</evidence>
<evidence type="ECO:0000256" key="5">
    <source>
        <dbReference type="ARBA" id="ARBA00023124"/>
    </source>
</evidence>
<dbReference type="RefSeq" id="WP_338239039.1">
    <property type="nucleotide sequence ID" value="NZ_BQKE01000003.1"/>
</dbReference>
<evidence type="ECO:0000256" key="7">
    <source>
        <dbReference type="ARBA" id="ARBA00023239"/>
    </source>
</evidence>
<dbReference type="GO" id="GO:0008233">
    <property type="term" value="F:peptidase activity"/>
    <property type="evidence" value="ECO:0007669"/>
    <property type="project" value="UniProtKB-KW"/>
</dbReference>
<dbReference type="SUPFAM" id="SSF143081">
    <property type="entry name" value="BB1717-like"/>
    <property type="match status" value="1"/>
</dbReference>
<keyword evidence="3" id="KW-0227">DNA damage</keyword>
<dbReference type="Gene3D" id="3.90.1680.10">
    <property type="entry name" value="SOS response associated peptidase-like"/>
    <property type="match status" value="1"/>
</dbReference>
<evidence type="ECO:0000256" key="1">
    <source>
        <dbReference type="ARBA" id="ARBA00008136"/>
    </source>
</evidence>
<dbReference type="InterPro" id="IPR003738">
    <property type="entry name" value="SRAP"/>
</dbReference>
<protein>
    <recommendedName>
        <fullName evidence="8">Abasic site processing protein</fullName>
        <ecNumber evidence="8">3.4.-.-</ecNumber>
    </recommendedName>
</protein>
<accession>A0AAN4W3G9</accession>
<gene>
    <name evidence="9" type="ORF">PEDI_45000</name>
</gene>
<dbReference type="EMBL" id="BQKE01000003">
    <property type="protein sequence ID" value="GJM63948.1"/>
    <property type="molecule type" value="Genomic_DNA"/>
</dbReference>
<keyword evidence="2 8" id="KW-0645">Protease</keyword>
<reference evidence="9 10" key="1">
    <citation type="submission" date="2021-12" db="EMBL/GenBank/DDBJ databases">
        <title>Genome sequencing of bacteria with rrn-lacking chromosome and rrn-plasmid.</title>
        <authorList>
            <person name="Anda M."/>
            <person name="Iwasaki W."/>
        </authorList>
    </citation>
    <scope>NUCLEOTIDE SEQUENCE [LARGE SCALE GENOMIC DNA]</scope>
    <source>
        <strain evidence="9 10">NBRC 15940</strain>
    </source>
</reference>
<name>A0AAN4W3G9_9BACT</name>
<dbReference type="Proteomes" id="UP001310022">
    <property type="component" value="Unassembled WGS sequence"/>
</dbReference>
<dbReference type="Pfam" id="PF02586">
    <property type="entry name" value="SRAP"/>
    <property type="match status" value="1"/>
</dbReference>
<dbReference type="GO" id="GO:0016829">
    <property type="term" value="F:lyase activity"/>
    <property type="evidence" value="ECO:0007669"/>
    <property type="project" value="UniProtKB-KW"/>
</dbReference>
<evidence type="ECO:0000256" key="6">
    <source>
        <dbReference type="ARBA" id="ARBA00023125"/>
    </source>
</evidence>
<dbReference type="GO" id="GO:0006508">
    <property type="term" value="P:proteolysis"/>
    <property type="evidence" value="ECO:0007669"/>
    <property type="project" value="UniProtKB-KW"/>
</dbReference>
<evidence type="ECO:0000256" key="8">
    <source>
        <dbReference type="RuleBase" id="RU364100"/>
    </source>
</evidence>
<evidence type="ECO:0000313" key="10">
    <source>
        <dbReference type="Proteomes" id="UP001310022"/>
    </source>
</evidence>
<dbReference type="EC" id="3.4.-.-" evidence="8"/>
<keyword evidence="7" id="KW-0456">Lyase</keyword>
<evidence type="ECO:0000256" key="2">
    <source>
        <dbReference type="ARBA" id="ARBA00022670"/>
    </source>
</evidence>
<dbReference type="GO" id="GO:0106300">
    <property type="term" value="P:protein-DNA covalent cross-linking repair"/>
    <property type="evidence" value="ECO:0007669"/>
    <property type="project" value="InterPro"/>
</dbReference>